<dbReference type="InterPro" id="IPR036279">
    <property type="entry name" value="5-3_exonuclease_C_sf"/>
</dbReference>
<dbReference type="PROSITE" id="PS00447">
    <property type="entry name" value="DNA_POLYMERASE_A"/>
    <property type="match status" value="1"/>
</dbReference>
<dbReference type="InterPro" id="IPR019760">
    <property type="entry name" value="DNA-dir_DNA_pol_A_CS"/>
</dbReference>
<dbReference type="AlphaFoldDB" id="A0A0G0BBD5"/>
<evidence type="ECO:0000256" key="4">
    <source>
        <dbReference type="ARBA" id="ARBA00022695"/>
    </source>
</evidence>
<evidence type="ECO:0000256" key="9">
    <source>
        <dbReference type="ARBA" id="ARBA00023204"/>
    </source>
</evidence>
<dbReference type="PRINTS" id="PR00868">
    <property type="entry name" value="DNAPOLI"/>
</dbReference>
<dbReference type="EMBL" id="LBPY01000004">
    <property type="protein sequence ID" value="KKP66624.1"/>
    <property type="molecule type" value="Genomic_DNA"/>
</dbReference>
<dbReference type="Pfam" id="PF00476">
    <property type="entry name" value="DNA_pol_A"/>
    <property type="match status" value="1"/>
</dbReference>
<keyword evidence="4" id="KW-0548">Nucleotidyltransferase</keyword>
<dbReference type="Gene3D" id="1.10.150.20">
    <property type="entry name" value="5' to 3' exonuclease, C-terminal subdomain"/>
    <property type="match status" value="2"/>
</dbReference>
<feature type="domain" description="5'-3' exonuclease" evidence="11">
    <location>
        <begin position="9"/>
        <end position="278"/>
    </location>
</feature>
<dbReference type="Gene3D" id="3.30.420.10">
    <property type="entry name" value="Ribonuclease H-like superfamily/Ribonuclease H"/>
    <property type="match status" value="1"/>
</dbReference>
<dbReference type="SMART" id="SM00279">
    <property type="entry name" value="HhH2"/>
    <property type="match status" value="1"/>
</dbReference>
<dbReference type="Gene3D" id="3.30.70.370">
    <property type="match status" value="1"/>
</dbReference>
<dbReference type="InterPro" id="IPR043502">
    <property type="entry name" value="DNA/RNA_pol_sf"/>
</dbReference>
<dbReference type="Pfam" id="PF01367">
    <property type="entry name" value="5_3_exonuc"/>
    <property type="match status" value="1"/>
</dbReference>
<name>A0A0G0BBD5_9BACT</name>
<keyword evidence="8" id="KW-0238">DNA-binding</keyword>
<keyword evidence="5" id="KW-0235">DNA replication</keyword>
<dbReference type="InterPro" id="IPR029060">
    <property type="entry name" value="PIN-like_dom_sf"/>
</dbReference>
<dbReference type="Pfam" id="PF02739">
    <property type="entry name" value="5_3_exonuc_N"/>
    <property type="match status" value="1"/>
</dbReference>
<evidence type="ECO:0000256" key="6">
    <source>
        <dbReference type="ARBA" id="ARBA00022763"/>
    </source>
</evidence>
<dbReference type="InterPro" id="IPR001098">
    <property type="entry name" value="DNA-dir_DNA_pol_A_palm_dom"/>
</dbReference>
<dbReference type="InterPro" id="IPR002298">
    <property type="entry name" value="DNA_polymerase_A"/>
</dbReference>
<dbReference type="PANTHER" id="PTHR10133">
    <property type="entry name" value="DNA POLYMERASE I"/>
    <property type="match status" value="1"/>
</dbReference>
<dbReference type="CDD" id="cd09859">
    <property type="entry name" value="PIN_53EXO"/>
    <property type="match status" value="1"/>
</dbReference>
<dbReference type="FunFam" id="1.20.1060.10:FF:000001">
    <property type="entry name" value="DNA polymerase I"/>
    <property type="match status" value="1"/>
</dbReference>
<dbReference type="PANTHER" id="PTHR10133:SF27">
    <property type="entry name" value="DNA POLYMERASE NU"/>
    <property type="match status" value="1"/>
</dbReference>
<dbReference type="SUPFAM" id="SSF56672">
    <property type="entry name" value="DNA/RNA polymerases"/>
    <property type="match status" value="1"/>
</dbReference>
<evidence type="ECO:0000256" key="3">
    <source>
        <dbReference type="ARBA" id="ARBA00022679"/>
    </source>
</evidence>
<dbReference type="Proteomes" id="UP000034952">
    <property type="component" value="Unassembled WGS sequence"/>
</dbReference>
<gene>
    <name evidence="13" type="ORF">UR64_C0004G0005</name>
</gene>
<dbReference type="FunFam" id="1.10.150.20:FF:000002">
    <property type="entry name" value="DNA polymerase I"/>
    <property type="match status" value="1"/>
</dbReference>
<dbReference type="SMART" id="SM00482">
    <property type="entry name" value="POLAc"/>
    <property type="match status" value="1"/>
</dbReference>
<dbReference type="GO" id="GO:0008409">
    <property type="term" value="F:5'-3' exonuclease activity"/>
    <property type="evidence" value="ECO:0007669"/>
    <property type="project" value="InterPro"/>
</dbReference>
<dbReference type="FunFam" id="1.10.150.20:FF:000003">
    <property type="entry name" value="DNA polymerase I"/>
    <property type="match status" value="1"/>
</dbReference>
<dbReference type="SMART" id="SM00475">
    <property type="entry name" value="53EXOc"/>
    <property type="match status" value="1"/>
</dbReference>
<keyword evidence="7" id="KW-0239">DNA-directed DNA polymerase</keyword>
<keyword evidence="9" id="KW-0234">DNA repair</keyword>
<sequence length="823" mass="93747">MGKITHSNKKLVLLDTHAIIHRAYHALPEFMNSRGEPTGAIYGLATMLFKIITELKPDYIVACYDLPKKTFRHIAYDDYKAGRAKTDDALVVQLVRSREFFKALSIPMYECEGFEADDLLGTIVEHNKSEKDLDIVIASGDMDTLQLVDDRRVQVYTLKKGINDTILYNEEKVKERFGFDPIYLPDYKGLRGDPSDNIIGIKGIGEKTATTLISKYGTVEKMYKELKKNPSDLKKLGITERVFNLLKEGEDEAIFSKTLATIRRDAPIDFKIPKKTWKELVVEGTVAEFFKTMEFKSLQSRFLKILGKDNDVATDAEQSPRISSPNSFGKLGQNIAQKALLNPGSEADKAQQEKAKIAFWLLDSEKTNPDIEEVISYKNSSSLDEAIQKMEENIKKEGLEYVYKEIELPLIPIIERMEKIGIKIDKSYLGKLSKEYHNDLTKIEKEIWGYAGREFNINSPKQLGEVLFDEIKIGEVDGKSLGIKMKKTSGGARSTKESELEKLRPFHPIIEKILEHRELQKLLSTYIDTIPNVISEDGRLHASFLQYGTTTGRFSSNNPNLQNIPIKTERGKKIRNAFIAEDGYILASFDYSQIELRIAALLSQDSFFIKTFQDRRDIHSAVAMKVFGVPEDEVTADMRRRAKVINFGILYGMGVTALSQNLNTNRKEAQIFYDNYFKQFPTIATYLESIKIFAREQKYTKTLFGRKRYFPAINSPLPFMRAMAERMATNAPIQGTATADIIKLGMNKVEKELEKENMLSSVRMVLQVHDELVYEIKEKDLKKAKIIIENGMIKAIPSEFTKNMKEVPIEVSIGFGKNWGELK</sequence>
<evidence type="ECO:0000259" key="11">
    <source>
        <dbReference type="SMART" id="SM00475"/>
    </source>
</evidence>
<comment type="catalytic activity">
    <reaction evidence="10">
        <text>DNA(n) + a 2'-deoxyribonucleoside 5'-triphosphate = DNA(n+1) + diphosphate</text>
        <dbReference type="Rhea" id="RHEA:22508"/>
        <dbReference type="Rhea" id="RHEA-COMP:17339"/>
        <dbReference type="Rhea" id="RHEA-COMP:17340"/>
        <dbReference type="ChEBI" id="CHEBI:33019"/>
        <dbReference type="ChEBI" id="CHEBI:61560"/>
        <dbReference type="ChEBI" id="CHEBI:173112"/>
        <dbReference type="EC" id="2.7.7.7"/>
    </reaction>
</comment>
<dbReference type="Gene3D" id="3.40.50.1010">
    <property type="entry name" value="5'-nuclease"/>
    <property type="match status" value="1"/>
</dbReference>
<reference evidence="13 14" key="1">
    <citation type="journal article" date="2015" name="Nature">
        <title>rRNA introns, odd ribosomes, and small enigmatic genomes across a large radiation of phyla.</title>
        <authorList>
            <person name="Brown C.T."/>
            <person name="Hug L.A."/>
            <person name="Thomas B.C."/>
            <person name="Sharon I."/>
            <person name="Castelle C.J."/>
            <person name="Singh A."/>
            <person name="Wilkins M.J."/>
            <person name="Williams K.H."/>
            <person name="Banfield J.F."/>
        </authorList>
    </citation>
    <scope>NUCLEOTIDE SEQUENCE [LARGE SCALE GENOMIC DNA]</scope>
</reference>
<dbReference type="InterPro" id="IPR002421">
    <property type="entry name" value="5-3_exonuclease"/>
</dbReference>
<organism evidence="13 14">
    <name type="scientific">Candidatus Nomurabacteria bacterium GW2011_GWE1_35_16</name>
    <dbReference type="NCBI Taxonomy" id="1618761"/>
    <lineage>
        <taxon>Bacteria</taxon>
        <taxon>Candidatus Nomuraibacteriota</taxon>
    </lineage>
</organism>
<evidence type="ECO:0000313" key="13">
    <source>
        <dbReference type="EMBL" id="KKP66624.1"/>
    </source>
</evidence>
<dbReference type="CDD" id="cd08637">
    <property type="entry name" value="DNA_pol_A_pol_I_C"/>
    <property type="match status" value="1"/>
</dbReference>
<evidence type="ECO:0000256" key="10">
    <source>
        <dbReference type="ARBA" id="ARBA00049244"/>
    </source>
</evidence>
<evidence type="ECO:0000256" key="7">
    <source>
        <dbReference type="ARBA" id="ARBA00022932"/>
    </source>
</evidence>
<dbReference type="GO" id="GO:0003677">
    <property type="term" value="F:DNA binding"/>
    <property type="evidence" value="ECO:0007669"/>
    <property type="project" value="UniProtKB-KW"/>
</dbReference>
<keyword evidence="6" id="KW-0227">DNA damage</keyword>
<evidence type="ECO:0000256" key="5">
    <source>
        <dbReference type="ARBA" id="ARBA00022705"/>
    </source>
</evidence>
<evidence type="ECO:0000256" key="2">
    <source>
        <dbReference type="ARBA" id="ARBA00012417"/>
    </source>
</evidence>
<dbReference type="CDD" id="cd09898">
    <property type="entry name" value="H3TH_53EXO"/>
    <property type="match status" value="1"/>
</dbReference>
<accession>A0A0G0BBD5</accession>
<dbReference type="InterPro" id="IPR020046">
    <property type="entry name" value="5-3_exonucl_a-hlix_arch_N"/>
</dbReference>
<dbReference type="PATRIC" id="fig|1618761.3.peg.233"/>
<protein>
    <recommendedName>
        <fullName evidence="2">DNA-directed DNA polymerase</fullName>
        <ecNumber evidence="2">2.7.7.7</ecNumber>
    </recommendedName>
</protein>
<evidence type="ECO:0000259" key="12">
    <source>
        <dbReference type="SMART" id="SM00482"/>
    </source>
</evidence>
<dbReference type="GO" id="GO:0003887">
    <property type="term" value="F:DNA-directed DNA polymerase activity"/>
    <property type="evidence" value="ECO:0007669"/>
    <property type="project" value="UniProtKB-KW"/>
</dbReference>
<dbReference type="EC" id="2.7.7.7" evidence="2"/>
<dbReference type="GO" id="GO:0006261">
    <property type="term" value="P:DNA-templated DNA replication"/>
    <property type="evidence" value="ECO:0007669"/>
    <property type="project" value="InterPro"/>
</dbReference>
<comment type="caution">
    <text evidence="13">The sequence shown here is derived from an EMBL/GenBank/DDBJ whole genome shotgun (WGS) entry which is preliminary data.</text>
</comment>
<proteinExistence type="inferred from homology"/>
<dbReference type="SUPFAM" id="SSF47807">
    <property type="entry name" value="5' to 3' exonuclease, C-terminal subdomain"/>
    <property type="match status" value="1"/>
</dbReference>
<dbReference type="SUPFAM" id="SSF88723">
    <property type="entry name" value="PIN domain-like"/>
    <property type="match status" value="1"/>
</dbReference>
<dbReference type="GO" id="GO:0006302">
    <property type="term" value="P:double-strand break repair"/>
    <property type="evidence" value="ECO:0007669"/>
    <property type="project" value="TreeGrafter"/>
</dbReference>
<evidence type="ECO:0000256" key="1">
    <source>
        <dbReference type="ARBA" id="ARBA00007705"/>
    </source>
</evidence>
<dbReference type="Gene3D" id="1.20.1060.10">
    <property type="entry name" value="Taq DNA Polymerase, Chain T, domain 4"/>
    <property type="match status" value="1"/>
</dbReference>
<dbReference type="InterPro" id="IPR036397">
    <property type="entry name" value="RNaseH_sf"/>
</dbReference>
<keyword evidence="3" id="KW-0808">Transferase</keyword>
<comment type="similarity">
    <text evidence="1">Belongs to the DNA polymerase type-A family.</text>
</comment>
<dbReference type="InterPro" id="IPR008918">
    <property type="entry name" value="HhH2"/>
</dbReference>
<feature type="domain" description="DNA-directed DNA polymerase family A palm" evidence="12">
    <location>
        <begin position="571"/>
        <end position="780"/>
    </location>
</feature>
<evidence type="ECO:0000313" key="14">
    <source>
        <dbReference type="Proteomes" id="UP000034952"/>
    </source>
</evidence>
<dbReference type="InterPro" id="IPR020045">
    <property type="entry name" value="DNA_polI_H3TH"/>
</dbReference>
<evidence type="ECO:0000256" key="8">
    <source>
        <dbReference type="ARBA" id="ARBA00023125"/>
    </source>
</evidence>